<organism evidence="1 2">
    <name type="scientific">Paenibacillus antarcticus</name>
    <dbReference type="NCBI Taxonomy" id="253703"/>
    <lineage>
        <taxon>Bacteria</taxon>
        <taxon>Bacillati</taxon>
        <taxon>Bacillota</taxon>
        <taxon>Bacilli</taxon>
        <taxon>Bacillales</taxon>
        <taxon>Paenibacillaceae</taxon>
        <taxon>Paenibacillus</taxon>
    </lineage>
</organism>
<comment type="caution">
    <text evidence="1">The sequence shown here is derived from an EMBL/GenBank/DDBJ whole genome shotgun (WGS) entry which is preliminary data.</text>
</comment>
<dbReference type="AlphaFoldDB" id="A0A168LF06"/>
<protein>
    <submittedName>
        <fullName evidence="1">Uncharacterized protein</fullName>
    </submittedName>
</protein>
<accession>A0A168LF06</accession>
<reference evidence="1 2" key="1">
    <citation type="submission" date="2016-03" db="EMBL/GenBank/DDBJ databases">
        <title>Draft genome sequence of Paenibacillus antarcticus CECT 5836.</title>
        <authorList>
            <person name="Shin S.-K."/>
            <person name="Yi H."/>
        </authorList>
    </citation>
    <scope>NUCLEOTIDE SEQUENCE [LARGE SCALE GENOMIC DNA]</scope>
    <source>
        <strain evidence="1 2">CECT 5836</strain>
    </source>
</reference>
<sequence length="142" mass="16430">MSLKLFNKHVDSKSKSSGWLAFIQLRRVEQSACRREGRLSLYKPNHSKACEKMWFRTTHVHDEVTVGITSHKNHSLGILKTWLPSNLVKIEEGNQELYDLLQSFQISMEFKENDSCIIQKSPSSTCLGLFEMSFIKLITLRI</sequence>
<dbReference type="EMBL" id="LVJI01000029">
    <property type="protein sequence ID" value="OAB43301.1"/>
    <property type="molecule type" value="Genomic_DNA"/>
</dbReference>
<proteinExistence type="predicted"/>
<evidence type="ECO:0000313" key="1">
    <source>
        <dbReference type="EMBL" id="OAB43301.1"/>
    </source>
</evidence>
<name>A0A168LF06_9BACL</name>
<dbReference type="Proteomes" id="UP000077355">
    <property type="component" value="Unassembled WGS sequence"/>
</dbReference>
<gene>
    <name evidence="1" type="ORF">PBAT_18505</name>
</gene>
<keyword evidence="2" id="KW-1185">Reference proteome</keyword>
<evidence type="ECO:0000313" key="2">
    <source>
        <dbReference type="Proteomes" id="UP000077355"/>
    </source>
</evidence>